<organism evidence="1 2">
    <name type="scientific">Leclercia barmai</name>
    <dbReference type="NCBI Taxonomy" id="2785629"/>
    <lineage>
        <taxon>Bacteria</taxon>
        <taxon>Pseudomonadati</taxon>
        <taxon>Pseudomonadota</taxon>
        <taxon>Gammaproteobacteria</taxon>
        <taxon>Enterobacterales</taxon>
        <taxon>Enterobacteriaceae</taxon>
        <taxon>Leclercia</taxon>
    </lineage>
</organism>
<evidence type="ECO:0000313" key="1">
    <source>
        <dbReference type="EMBL" id="MBZ0057457.1"/>
    </source>
</evidence>
<accession>A0ABS7RTM8</accession>
<dbReference type="RefSeq" id="WP_223074228.1">
    <property type="nucleotide sequence ID" value="NZ_JADMNK010000002.1"/>
</dbReference>
<protein>
    <submittedName>
        <fullName evidence="1">Uncharacterized protein</fullName>
    </submittedName>
</protein>
<proteinExistence type="predicted"/>
<sequence length="123" mass="14096">MTSQPTPDNPYFSPTYPACIEPYTIYVLRYGETPQTFYDRMLTMPAHQVWIIQAGEPFDYTNPMFKKLTGQPLITTDYGLQVLRSGVLPELDPYQFMQYEVIAYPSKTIARHKVAACSDGFPI</sequence>
<dbReference type="EMBL" id="JADMNK010000002">
    <property type="protein sequence ID" value="MBZ0057457.1"/>
    <property type="molecule type" value="Genomic_DNA"/>
</dbReference>
<comment type="caution">
    <text evidence="1">The sequence shown here is derived from an EMBL/GenBank/DDBJ whole genome shotgun (WGS) entry which is preliminary data.</text>
</comment>
<dbReference type="Proteomes" id="UP000706580">
    <property type="component" value="Unassembled WGS sequence"/>
</dbReference>
<reference evidence="1 2" key="1">
    <citation type="submission" date="2020-11" db="EMBL/GenBank/DDBJ databases">
        <title>Draft Genome of Enterobacter sp. strain EMC7.</title>
        <authorList>
            <person name="Barman P."/>
            <person name="Sinha S."/>
            <person name="Sen S."/>
            <person name="Chakraborty R."/>
        </authorList>
    </citation>
    <scope>NUCLEOTIDE SEQUENCE [LARGE SCALE GENOMIC DNA]</scope>
    <source>
        <strain evidence="1 2">EMC7</strain>
    </source>
</reference>
<name>A0ABS7RTM8_9ENTR</name>
<evidence type="ECO:0000313" key="2">
    <source>
        <dbReference type="Proteomes" id="UP000706580"/>
    </source>
</evidence>
<gene>
    <name evidence="1" type="ORF">ITX56_06425</name>
</gene>
<keyword evidence="2" id="KW-1185">Reference proteome</keyword>